<sequence length="102" mass="11723">MLIVARMDPTDAEAVKDIFAESDATELPRMMGARARSVFRFHDLYLHLVEAEQDVVRSLDEVNDHPLFRDVNAKLAPYVRPYTSNWSGPKDSLATRFYHWAA</sequence>
<dbReference type="InterPro" id="IPR038474">
    <property type="entry name" value="Polyketide_synth_cyclase_sf"/>
</dbReference>
<evidence type="ECO:0000313" key="2">
    <source>
        <dbReference type="Proteomes" id="UP000641932"/>
    </source>
</evidence>
<reference evidence="1" key="2">
    <citation type="submission" date="2020-09" db="EMBL/GenBank/DDBJ databases">
        <authorList>
            <person name="Sun Q."/>
            <person name="Zhou Y."/>
        </authorList>
    </citation>
    <scope>NUCLEOTIDE SEQUENCE</scope>
    <source>
        <strain evidence="1">CGMCC 4.7201</strain>
    </source>
</reference>
<dbReference type="Gene3D" id="3.30.70.1090">
    <property type="entry name" value="Dimeric alpha+beta barrel"/>
    <property type="match status" value="1"/>
</dbReference>
<dbReference type="Pfam" id="PF04673">
    <property type="entry name" value="Cyclase_polyket"/>
    <property type="match status" value="1"/>
</dbReference>
<name>A0A917ZWD7_9ACTN</name>
<accession>A0A917ZWD7</accession>
<dbReference type="InterPro" id="IPR006765">
    <property type="entry name" value="Polyketide_synth_cyclase"/>
</dbReference>
<proteinExistence type="predicted"/>
<dbReference type="SUPFAM" id="SSF54909">
    <property type="entry name" value="Dimeric alpha+beta barrel"/>
    <property type="match status" value="1"/>
</dbReference>
<comment type="caution">
    <text evidence="1">The sequence shown here is derived from an EMBL/GenBank/DDBJ whole genome shotgun (WGS) entry which is preliminary data.</text>
</comment>
<protein>
    <submittedName>
        <fullName evidence="1">Polyketide synthase</fullName>
    </submittedName>
</protein>
<dbReference type="AlphaFoldDB" id="A0A917ZWD7"/>
<evidence type="ECO:0000313" key="1">
    <source>
        <dbReference type="EMBL" id="GGO97286.1"/>
    </source>
</evidence>
<reference evidence="1" key="1">
    <citation type="journal article" date="2014" name="Int. J. Syst. Evol. Microbiol.">
        <title>Complete genome sequence of Corynebacterium casei LMG S-19264T (=DSM 44701T), isolated from a smear-ripened cheese.</title>
        <authorList>
            <consortium name="US DOE Joint Genome Institute (JGI-PGF)"/>
            <person name="Walter F."/>
            <person name="Albersmeier A."/>
            <person name="Kalinowski J."/>
            <person name="Ruckert C."/>
        </authorList>
    </citation>
    <scope>NUCLEOTIDE SEQUENCE</scope>
    <source>
        <strain evidence="1">CGMCC 4.7201</strain>
    </source>
</reference>
<keyword evidence="2" id="KW-1185">Reference proteome</keyword>
<dbReference type="Proteomes" id="UP000641932">
    <property type="component" value="Unassembled WGS sequence"/>
</dbReference>
<dbReference type="EMBL" id="BMMS01000032">
    <property type="protein sequence ID" value="GGO97286.1"/>
    <property type="molecule type" value="Genomic_DNA"/>
</dbReference>
<dbReference type="RefSeq" id="WP_189134861.1">
    <property type="nucleotide sequence ID" value="NZ_BMMS01000032.1"/>
</dbReference>
<organism evidence="1 2">
    <name type="scientific">Wenjunlia tyrosinilytica</name>
    <dbReference type="NCBI Taxonomy" id="1544741"/>
    <lineage>
        <taxon>Bacteria</taxon>
        <taxon>Bacillati</taxon>
        <taxon>Actinomycetota</taxon>
        <taxon>Actinomycetes</taxon>
        <taxon>Kitasatosporales</taxon>
        <taxon>Streptomycetaceae</taxon>
        <taxon>Wenjunlia</taxon>
    </lineage>
</organism>
<dbReference type="GO" id="GO:0030639">
    <property type="term" value="P:polyketide biosynthetic process"/>
    <property type="evidence" value="ECO:0007669"/>
    <property type="project" value="InterPro"/>
</dbReference>
<gene>
    <name evidence="1" type="ORF">GCM10012280_58780</name>
</gene>
<dbReference type="InterPro" id="IPR011008">
    <property type="entry name" value="Dimeric_a/b-barrel"/>
</dbReference>